<feature type="repeat" description="ANK" evidence="2">
    <location>
        <begin position="605"/>
        <end position="637"/>
    </location>
</feature>
<evidence type="ECO:0000256" key="1">
    <source>
        <dbReference type="ARBA" id="ARBA00022737"/>
    </source>
</evidence>
<dbReference type="InterPro" id="IPR056884">
    <property type="entry name" value="NPHP3-like_N"/>
</dbReference>
<accession>A0A9W9WAB6</accession>
<reference evidence="5" key="1">
    <citation type="submission" date="2022-12" db="EMBL/GenBank/DDBJ databases">
        <authorList>
            <person name="Petersen C."/>
        </authorList>
    </citation>
    <scope>NUCLEOTIDE SEQUENCE</scope>
    <source>
        <strain evidence="5">IBT 29677</strain>
    </source>
</reference>
<dbReference type="SUPFAM" id="SSF48403">
    <property type="entry name" value="Ankyrin repeat"/>
    <property type="match status" value="1"/>
</dbReference>
<sequence length="676" mass="76435">MSRRSKKNPGYAHQGLENDRLFKVSCGHVPGPDCRGCDTAEEVQRDPRDTTEPEIYYGTIASGNTLAKDAAARDRMVADLGEDCICFEMEASGLMNHFPCLVIRGYATMPILTKTIDGNATLRRPPLVQQQIDRLQQTTVAMKATTDSIKSDLRTHEIKGWLNPADPSTNVNQARKLHYKGTGVWLLDNPVFRSWYSGPLRHIWLHGLAGCGKTVLSTTVLDHLAKANDSPLLNFFFDFKWQDQPKTEALWDIFYNMLRMQKRVSIVLDALDESTSRDDILERIEDIISRPELAHVQLLYTSRPESEFLRRIPTLIGEEGCLPLDEQAIKSDIRLWVSEQLSQRREFTEKPLSWGILEEIRKKVGDGADGMFRWAFCQLDSLARCRHEAAIEEALVSLPKNLNETYERMMKSIPVERKMDAIRLLQFLVHSKRPLTLAEAKEVIATQIENESTGFDIKRRLFSEIDLLDYCPGLATIVHATDKELHLAHFSVKEFLLRDNNFQIKVASISITTTCLTYLTDIKGSHEHTKRQFPMARYASKSVKFFEEEVTFQRWSRLYQADESWDDDPGPPRASKLYYACLNGLLAPAADLINKGENINSQGGGYSSALQAASFHGHHEIVKLLLDNEADVNAQGGRYDNALQAAFLDGDQEIVKLLLDRGADINAQGGEYTNAL</sequence>
<dbReference type="OrthoDB" id="1577640at2759"/>
<protein>
    <submittedName>
        <fullName evidence="5">Pfs NACHT and ankyrin domain protein</fullName>
    </submittedName>
</protein>
<dbReference type="Pfam" id="PF22939">
    <property type="entry name" value="WHD_GPIID"/>
    <property type="match status" value="1"/>
</dbReference>
<dbReference type="GeneID" id="81364065"/>
<evidence type="ECO:0000313" key="5">
    <source>
        <dbReference type="EMBL" id="KAJ5413811.1"/>
    </source>
</evidence>
<dbReference type="GO" id="GO:0009116">
    <property type="term" value="P:nucleoside metabolic process"/>
    <property type="evidence" value="ECO:0007669"/>
    <property type="project" value="InterPro"/>
</dbReference>
<keyword evidence="2" id="KW-0040">ANK repeat</keyword>
<keyword evidence="6" id="KW-1185">Reference proteome</keyword>
<dbReference type="SMART" id="SM00248">
    <property type="entry name" value="ANK"/>
    <property type="match status" value="3"/>
</dbReference>
<dbReference type="Pfam" id="PF12796">
    <property type="entry name" value="Ank_2"/>
    <property type="match status" value="1"/>
</dbReference>
<feature type="repeat" description="ANK" evidence="2">
    <location>
        <begin position="638"/>
        <end position="670"/>
    </location>
</feature>
<comment type="caution">
    <text evidence="5">The sequence shown here is derived from an EMBL/GenBank/DDBJ whole genome shotgun (WGS) entry which is preliminary data.</text>
</comment>
<dbReference type="PROSITE" id="PS50088">
    <property type="entry name" value="ANK_REPEAT"/>
    <property type="match status" value="2"/>
</dbReference>
<name>A0A9W9WAB6_9EURO</name>
<dbReference type="SUPFAM" id="SSF52540">
    <property type="entry name" value="P-loop containing nucleoside triphosphate hydrolases"/>
    <property type="match status" value="1"/>
</dbReference>
<dbReference type="Proteomes" id="UP001147747">
    <property type="component" value="Unassembled WGS sequence"/>
</dbReference>
<dbReference type="Gene3D" id="3.40.50.300">
    <property type="entry name" value="P-loop containing nucleotide triphosphate hydrolases"/>
    <property type="match status" value="1"/>
</dbReference>
<dbReference type="EMBL" id="JAPZBU010000003">
    <property type="protein sequence ID" value="KAJ5413811.1"/>
    <property type="molecule type" value="Genomic_DNA"/>
</dbReference>
<gene>
    <name evidence="5" type="ORF">N7509_000438</name>
</gene>
<evidence type="ECO:0000259" key="3">
    <source>
        <dbReference type="Pfam" id="PF22939"/>
    </source>
</evidence>
<dbReference type="SUPFAM" id="SSF53167">
    <property type="entry name" value="Purine and uridine phosphorylases"/>
    <property type="match status" value="1"/>
</dbReference>
<feature type="domain" description="Nephrocystin 3-like N-terminal" evidence="4">
    <location>
        <begin position="181"/>
        <end position="248"/>
    </location>
</feature>
<evidence type="ECO:0000313" key="6">
    <source>
        <dbReference type="Proteomes" id="UP001147747"/>
    </source>
</evidence>
<dbReference type="InterPro" id="IPR035994">
    <property type="entry name" value="Nucleoside_phosphorylase_sf"/>
</dbReference>
<reference evidence="5" key="2">
    <citation type="journal article" date="2023" name="IMA Fungus">
        <title>Comparative genomic study of the Penicillium genus elucidates a diverse pangenome and 15 lateral gene transfer events.</title>
        <authorList>
            <person name="Petersen C."/>
            <person name="Sorensen T."/>
            <person name="Nielsen M.R."/>
            <person name="Sondergaard T.E."/>
            <person name="Sorensen J.L."/>
            <person name="Fitzpatrick D.A."/>
            <person name="Frisvad J.C."/>
            <person name="Nielsen K.L."/>
        </authorList>
    </citation>
    <scope>NUCLEOTIDE SEQUENCE</scope>
    <source>
        <strain evidence="5">IBT 29677</strain>
    </source>
</reference>
<dbReference type="PANTHER" id="PTHR10039">
    <property type="entry name" value="AMELOGENIN"/>
    <property type="match status" value="1"/>
</dbReference>
<dbReference type="GO" id="GO:0003824">
    <property type="term" value="F:catalytic activity"/>
    <property type="evidence" value="ECO:0007669"/>
    <property type="project" value="InterPro"/>
</dbReference>
<dbReference type="PROSITE" id="PS50297">
    <property type="entry name" value="ANK_REP_REGION"/>
    <property type="match status" value="2"/>
</dbReference>
<dbReference type="Gene3D" id="1.25.40.20">
    <property type="entry name" value="Ankyrin repeat-containing domain"/>
    <property type="match status" value="1"/>
</dbReference>
<dbReference type="InterPro" id="IPR036770">
    <property type="entry name" value="Ankyrin_rpt-contain_sf"/>
</dbReference>
<evidence type="ECO:0000256" key="2">
    <source>
        <dbReference type="PROSITE-ProRule" id="PRU00023"/>
    </source>
</evidence>
<organism evidence="5 6">
    <name type="scientific">Penicillium cosmopolitanum</name>
    <dbReference type="NCBI Taxonomy" id="1131564"/>
    <lineage>
        <taxon>Eukaryota</taxon>
        <taxon>Fungi</taxon>
        <taxon>Dikarya</taxon>
        <taxon>Ascomycota</taxon>
        <taxon>Pezizomycotina</taxon>
        <taxon>Eurotiomycetes</taxon>
        <taxon>Eurotiomycetidae</taxon>
        <taxon>Eurotiales</taxon>
        <taxon>Aspergillaceae</taxon>
        <taxon>Penicillium</taxon>
    </lineage>
</organism>
<dbReference type="Pfam" id="PF24883">
    <property type="entry name" value="NPHP3_N"/>
    <property type="match status" value="1"/>
</dbReference>
<dbReference type="PANTHER" id="PTHR10039:SF16">
    <property type="entry name" value="GPI INOSITOL-DEACYLASE"/>
    <property type="match status" value="1"/>
</dbReference>
<keyword evidence="1" id="KW-0677">Repeat</keyword>
<dbReference type="AlphaFoldDB" id="A0A9W9WAB6"/>
<dbReference type="InterPro" id="IPR027417">
    <property type="entry name" value="P-loop_NTPase"/>
</dbReference>
<proteinExistence type="predicted"/>
<feature type="domain" description="GPI inositol-deacylase winged helix" evidence="3">
    <location>
        <begin position="407"/>
        <end position="500"/>
    </location>
</feature>
<dbReference type="InterPro" id="IPR054471">
    <property type="entry name" value="GPIID_WHD"/>
</dbReference>
<dbReference type="RefSeq" id="XP_056493667.1">
    <property type="nucleotide sequence ID" value="XM_056625085.1"/>
</dbReference>
<evidence type="ECO:0000259" key="4">
    <source>
        <dbReference type="Pfam" id="PF24883"/>
    </source>
</evidence>
<dbReference type="InterPro" id="IPR002110">
    <property type="entry name" value="Ankyrin_rpt"/>
</dbReference>
<dbReference type="Gene3D" id="3.40.50.1580">
    <property type="entry name" value="Nucleoside phosphorylase domain"/>
    <property type="match status" value="1"/>
</dbReference>